<dbReference type="AlphaFoldDB" id="A0A1Y3B7J4"/>
<dbReference type="Proteomes" id="UP000194236">
    <property type="component" value="Unassembled WGS sequence"/>
</dbReference>
<accession>A0A1Y3B7J4</accession>
<dbReference type="EMBL" id="MUJZ01041266">
    <property type="protein sequence ID" value="OTF75576.1"/>
    <property type="molecule type" value="Genomic_DNA"/>
</dbReference>
<organism evidence="1 2">
    <name type="scientific">Euroglyphus maynei</name>
    <name type="common">Mayne's house dust mite</name>
    <dbReference type="NCBI Taxonomy" id="6958"/>
    <lineage>
        <taxon>Eukaryota</taxon>
        <taxon>Metazoa</taxon>
        <taxon>Ecdysozoa</taxon>
        <taxon>Arthropoda</taxon>
        <taxon>Chelicerata</taxon>
        <taxon>Arachnida</taxon>
        <taxon>Acari</taxon>
        <taxon>Acariformes</taxon>
        <taxon>Sarcoptiformes</taxon>
        <taxon>Astigmata</taxon>
        <taxon>Psoroptidia</taxon>
        <taxon>Analgoidea</taxon>
        <taxon>Pyroglyphidae</taxon>
        <taxon>Pyroglyphinae</taxon>
        <taxon>Euroglyphus</taxon>
    </lineage>
</organism>
<evidence type="ECO:0000313" key="2">
    <source>
        <dbReference type="Proteomes" id="UP000194236"/>
    </source>
</evidence>
<protein>
    <submittedName>
        <fullName evidence="1">Uncharacterized protein</fullName>
    </submittedName>
</protein>
<gene>
    <name evidence="1" type="ORF">BLA29_011467</name>
</gene>
<sequence length="35" mass="4403">MIRRKHWTIYWNRIPIYSTKINHVFNEIIMNVSID</sequence>
<reference evidence="1 2" key="1">
    <citation type="submission" date="2017-03" db="EMBL/GenBank/DDBJ databases">
        <title>Genome Survey of Euroglyphus maynei.</title>
        <authorList>
            <person name="Arlian L.G."/>
            <person name="Morgan M.S."/>
            <person name="Rider S.D."/>
        </authorList>
    </citation>
    <scope>NUCLEOTIDE SEQUENCE [LARGE SCALE GENOMIC DNA]</scope>
    <source>
        <strain evidence="1">Arlian Lab</strain>
        <tissue evidence="1">Whole body</tissue>
    </source>
</reference>
<keyword evidence="2" id="KW-1185">Reference proteome</keyword>
<comment type="caution">
    <text evidence="1">The sequence shown here is derived from an EMBL/GenBank/DDBJ whole genome shotgun (WGS) entry which is preliminary data.</text>
</comment>
<proteinExistence type="predicted"/>
<name>A0A1Y3B7J4_EURMA</name>
<evidence type="ECO:0000313" key="1">
    <source>
        <dbReference type="EMBL" id="OTF75576.1"/>
    </source>
</evidence>